<gene>
    <name evidence="2" type="ORF">RM609_04145</name>
</gene>
<feature type="signal peptide" evidence="1">
    <location>
        <begin position="1"/>
        <end position="29"/>
    </location>
</feature>
<organism evidence="2 3">
    <name type="scientific">Streptomyces hesseae</name>
    <dbReference type="NCBI Taxonomy" id="3075519"/>
    <lineage>
        <taxon>Bacteria</taxon>
        <taxon>Bacillati</taxon>
        <taxon>Actinomycetota</taxon>
        <taxon>Actinomycetes</taxon>
        <taxon>Kitasatosporales</taxon>
        <taxon>Streptomycetaceae</taxon>
        <taxon>Streptomyces</taxon>
    </lineage>
</organism>
<evidence type="ECO:0000313" key="3">
    <source>
        <dbReference type="Proteomes" id="UP001180531"/>
    </source>
</evidence>
<accession>A0ABU2SIS5</accession>
<proteinExistence type="predicted"/>
<keyword evidence="3" id="KW-1185">Reference proteome</keyword>
<reference evidence="2" key="1">
    <citation type="submission" date="2024-05" db="EMBL/GenBank/DDBJ databases">
        <title>30 novel species of actinomycetes from the DSMZ collection.</title>
        <authorList>
            <person name="Nouioui I."/>
        </authorList>
    </citation>
    <scope>NUCLEOTIDE SEQUENCE</scope>
    <source>
        <strain evidence="2">DSM 40473</strain>
    </source>
</reference>
<evidence type="ECO:0000256" key="1">
    <source>
        <dbReference type="SAM" id="SignalP"/>
    </source>
</evidence>
<protein>
    <submittedName>
        <fullName evidence="2">Uncharacterized protein</fullName>
    </submittedName>
</protein>
<name>A0ABU2SIS5_9ACTN</name>
<dbReference type="RefSeq" id="WP_311608001.1">
    <property type="nucleotide sequence ID" value="NZ_JAVRFI010000002.1"/>
</dbReference>
<sequence>MIRRTALRTLTTVAVTATLALPLTQGVQAATPATTAPATAAPATINTEDDTPFRWMELDGLRADSTTTPM</sequence>
<evidence type="ECO:0000313" key="2">
    <source>
        <dbReference type="EMBL" id="MDT0448294.1"/>
    </source>
</evidence>
<comment type="caution">
    <text evidence="2">The sequence shown here is derived from an EMBL/GenBank/DDBJ whole genome shotgun (WGS) entry which is preliminary data.</text>
</comment>
<keyword evidence="1" id="KW-0732">Signal</keyword>
<dbReference type="EMBL" id="JAVRFI010000002">
    <property type="protein sequence ID" value="MDT0448294.1"/>
    <property type="molecule type" value="Genomic_DNA"/>
</dbReference>
<dbReference type="Proteomes" id="UP001180531">
    <property type="component" value="Unassembled WGS sequence"/>
</dbReference>
<feature type="chain" id="PRO_5047219036" evidence="1">
    <location>
        <begin position="30"/>
        <end position="70"/>
    </location>
</feature>